<dbReference type="AlphaFoldDB" id="A0A814L001"/>
<evidence type="ECO:0000313" key="3">
    <source>
        <dbReference type="Proteomes" id="UP000663854"/>
    </source>
</evidence>
<comment type="caution">
    <text evidence="1">The sequence shown here is derived from an EMBL/GenBank/DDBJ whole genome shotgun (WGS) entry which is preliminary data.</text>
</comment>
<evidence type="ECO:0000313" key="4">
    <source>
        <dbReference type="Proteomes" id="UP000663870"/>
    </source>
</evidence>
<gene>
    <name evidence="2" type="ORF">JXQ802_LOCUS34712</name>
    <name evidence="1" type="ORF">PYM288_LOCUS17516</name>
</gene>
<dbReference type="SUPFAM" id="SSF56281">
    <property type="entry name" value="Metallo-hydrolase/oxidoreductase"/>
    <property type="match status" value="1"/>
</dbReference>
<proteinExistence type="predicted"/>
<dbReference type="InterPro" id="IPR036866">
    <property type="entry name" value="RibonucZ/Hydroxyglut_hydro"/>
</dbReference>
<protein>
    <recommendedName>
        <fullName evidence="5">Metallo-beta-lactamase domain-containing protein</fullName>
    </recommendedName>
</protein>
<organism evidence="1 3">
    <name type="scientific">Rotaria sordida</name>
    <dbReference type="NCBI Taxonomy" id="392033"/>
    <lineage>
        <taxon>Eukaryota</taxon>
        <taxon>Metazoa</taxon>
        <taxon>Spiralia</taxon>
        <taxon>Gnathifera</taxon>
        <taxon>Rotifera</taxon>
        <taxon>Eurotatoria</taxon>
        <taxon>Bdelloidea</taxon>
        <taxon>Philodinida</taxon>
        <taxon>Philodinidae</taxon>
        <taxon>Rotaria</taxon>
    </lineage>
</organism>
<evidence type="ECO:0008006" key="5">
    <source>
        <dbReference type="Google" id="ProtNLM"/>
    </source>
</evidence>
<evidence type="ECO:0000313" key="1">
    <source>
        <dbReference type="EMBL" id="CAF1058387.1"/>
    </source>
</evidence>
<dbReference type="EMBL" id="CAJNOH010000497">
    <property type="protein sequence ID" value="CAF1058387.1"/>
    <property type="molecule type" value="Genomic_DNA"/>
</dbReference>
<dbReference type="PANTHER" id="PTHR46504:SF2">
    <property type="entry name" value="TRNASE Z TRZ1"/>
    <property type="match status" value="1"/>
</dbReference>
<reference evidence="1" key="1">
    <citation type="submission" date="2021-02" db="EMBL/GenBank/DDBJ databases">
        <authorList>
            <person name="Nowell W R."/>
        </authorList>
    </citation>
    <scope>NUCLEOTIDE SEQUENCE</scope>
</reference>
<dbReference type="Gene3D" id="3.60.15.10">
    <property type="entry name" value="Ribonuclease Z/Hydroxyacylglutathione hydrolase-like"/>
    <property type="match status" value="1"/>
</dbReference>
<sequence length="280" mass="32048">MYTLTTIKILNNRFTLTGYSRAGEATALFVPEMDMMLDAGTIVTTTKFRRLFVTHSHLDHSFQIPLMYSPSSPMPLDIYVSHESLPHFNAYLTSAQLLNDHGDEKAFATCSKRFTLHGVSDKQIIDLDDLYRVEIINCHHTVPCVGYVFYEKRKKLKSDYSHLNGKQIQEIKKQGIDIIEQIYVPLFAFLGDTTPDVFASGSNSAKVLLDQIPVIICECTFLDGEQSNDKGRTHWNGLKPIIEQHPHITFILIHFSLKYKRSDIIEFFNNQSLKNVILFI</sequence>
<dbReference type="EMBL" id="CAJNOL010001670">
    <property type="protein sequence ID" value="CAF1401124.1"/>
    <property type="molecule type" value="Genomic_DNA"/>
</dbReference>
<name>A0A814L001_9BILA</name>
<dbReference type="Proteomes" id="UP000663854">
    <property type="component" value="Unassembled WGS sequence"/>
</dbReference>
<dbReference type="PANTHER" id="PTHR46504">
    <property type="entry name" value="TRNASE Z TRZ1"/>
    <property type="match status" value="1"/>
</dbReference>
<accession>A0A814L001</accession>
<keyword evidence="4" id="KW-1185">Reference proteome</keyword>
<evidence type="ECO:0000313" key="2">
    <source>
        <dbReference type="EMBL" id="CAF1401124.1"/>
    </source>
</evidence>
<dbReference type="Proteomes" id="UP000663870">
    <property type="component" value="Unassembled WGS sequence"/>
</dbReference>